<dbReference type="InterPro" id="IPR014895">
    <property type="entry name" value="Alginate_lyase_2"/>
</dbReference>
<sequence length="281" mass="31628">MNAKLFLRTTALAAVLAGCASSNGESSPYFMPYATPEELAKRQSPVPLLPPDSFGNIVFNLQYPSGTKDGGMITSVLDQNSDFKNKYFSKYTDKNNTDWIRFSLDASDQGKSQNGSSVRVELAQKTNWAFKGTHSFSYTFFGNCSNVSEAKFTVGQFLARKLPNSNGSATDRPLCRIEVEQGKIVAKIRNYYEADKVDKINGDPIKIELGKWIPSKETTIKIQTEDKKLTIFRDGEKKGSTTFTEKVRSDERNYFKAGIYYQNKDSPQIFTEIFLKNLKIE</sequence>
<dbReference type="PROSITE" id="PS51257">
    <property type="entry name" value="PROKAR_LIPOPROTEIN"/>
    <property type="match status" value="1"/>
</dbReference>
<name>A0A1T4MTF7_9SPIR</name>
<dbReference type="GO" id="GO:0016829">
    <property type="term" value="F:lyase activity"/>
    <property type="evidence" value="ECO:0007669"/>
    <property type="project" value="UniProtKB-KW"/>
</dbReference>
<accession>A0A1T4MTF7</accession>
<dbReference type="InterPro" id="IPR013320">
    <property type="entry name" value="ConA-like_dom_sf"/>
</dbReference>
<dbReference type="GeneID" id="303367250"/>
<evidence type="ECO:0000313" key="2">
    <source>
        <dbReference type="EMBL" id="SJZ70201.1"/>
    </source>
</evidence>
<proteinExistence type="predicted"/>
<dbReference type="OrthoDB" id="1113844at2"/>
<reference evidence="2 3" key="1">
    <citation type="submission" date="2017-02" db="EMBL/GenBank/DDBJ databases">
        <authorList>
            <person name="Peterson S.W."/>
        </authorList>
    </citation>
    <scope>NUCLEOTIDE SEQUENCE [LARGE SCALE GENOMIC DNA]</scope>
    <source>
        <strain evidence="2 3">ATCC BAA-909</strain>
    </source>
</reference>
<dbReference type="Gene3D" id="2.60.120.200">
    <property type="match status" value="1"/>
</dbReference>
<dbReference type="RefSeq" id="WP_078930746.1">
    <property type="nucleotide sequence ID" value="NZ_FUXC01000004.1"/>
</dbReference>
<gene>
    <name evidence="2" type="ORF">SAMN02745152_00997</name>
</gene>
<keyword evidence="3" id="KW-1185">Reference proteome</keyword>
<evidence type="ECO:0000313" key="3">
    <source>
        <dbReference type="Proteomes" id="UP000190395"/>
    </source>
</evidence>
<dbReference type="Proteomes" id="UP000190395">
    <property type="component" value="Unassembled WGS sequence"/>
</dbReference>
<dbReference type="AlphaFoldDB" id="A0A1T4MTF7"/>
<dbReference type="SUPFAM" id="SSF49899">
    <property type="entry name" value="Concanavalin A-like lectins/glucanases"/>
    <property type="match status" value="1"/>
</dbReference>
<organism evidence="2 3">
    <name type="scientific">Treponema berlinense</name>
    <dbReference type="NCBI Taxonomy" id="225004"/>
    <lineage>
        <taxon>Bacteria</taxon>
        <taxon>Pseudomonadati</taxon>
        <taxon>Spirochaetota</taxon>
        <taxon>Spirochaetia</taxon>
        <taxon>Spirochaetales</taxon>
        <taxon>Treponemataceae</taxon>
        <taxon>Treponema</taxon>
    </lineage>
</organism>
<keyword evidence="2" id="KW-0456">Lyase</keyword>
<feature type="domain" description="Alginate lyase 2" evidence="1">
    <location>
        <begin position="59"/>
        <end position="280"/>
    </location>
</feature>
<dbReference type="EMBL" id="FUXC01000004">
    <property type="protein sequence ID" value="SJZ70201.1"/>
    <property type="molecule type" value="Genomic_DNA"/>
</dbReference>
<protein>
    <submittedName>
        <fullName evidence="2">Alginate lyase</fullName>
    </submittedName>
</protein>
<evidence type="ECO:0000259" key="1">
    <source>
        <dbReference type="Pfam" id="PF08787"/>
    </source>
</evidence>
<dbReference type="Pfam" id="PF08787">
    <property type="entry name" value="Alginate_lyase2"/>
    <property type="match status" value="1"/>
</dbReference>